<accession>A0A9N7U6N8</accession>
<feature type="region of interest" description="Disordered" evidence="1">
    <location>
        <begin position="67"/>
        <end position="149"/>
    </location>
</feature>
<dbReference type="Proteomes" id="UP001153269">
    <property type="component" value="Unassembled WGS sequence"/>
</dbReference>
<keyword evidence="2" id="KW-0732">Signal</keyword>
<proteinExistence type="predicted"/>
<evidence type="ECO:0000313" key="4">
    <source>
        <dbReference type="Proteomes" id="UP001153269"/>
    </source>
</evidence>
<evidence type="ECO:0000256" key="1">
    <source>
        <dbReference type="SAM" id="MobiDB-lite"/>
    </source>
</evidence>
<feature type="chain" id="PRO_5040277052" evidence="2">
    <location>
        <begin position="36"/>
        <end position="149"/>
    </location>
</feature>
<sequence>MAAASGCTGCEGCFHSTATTLLLVGSLLNYSSTVAELDSLLCSTGSRENTATPTLGLRILNQTRHNLGSSSITKNRPMSTLDQAASHLTNRSKASSPTTTHKRKAKSIDYKMNDQPKFLSPAPTPQTTPHPSYRPLANRTNYKAALSVK</sequence>
<name>A0A9N7U6N8_PLEPL</name>
<protein>
    <submittedName>
        <fullName evidence="3">Uncharacterized protein</fullName>
    </submittedName>
</protein>
<gene>
    <name evidence="3" type="ORF">PLEPLA_LOCUS13713</name>
</gene>
<feature type="signal peptide" evidence="2">
    <location>
        <begin position="1"/>
        <end position="35"/>
    </location>
</feature>
<comment type="caution">
    <text evidence="3">The sequence shown here is derived from an EMBL/GenBank/DDBJ whole genome shotgun (WGS) entry which is preliminary data.</text>
</comment>
<dbReference type="AlphaFoldDB" id="A0A9N7U6N8"/>
<dbReference type="EMBL" id="CADEAL010000834">
    <property type="protein sequence ID" value="CAB1425780.1"/>
    <property type="molecule type" value="Genomic_DNA"/>
</dbReference>
<evidence type="ECO:0000256" key="2">
    <source>
        <dbReference type="SAM" id="SignalP"/>
    </source>
</evidence>
<organism evidence="3 4">
    <name type="scientific">Pleuronectes platessa</name>
    <name type="common">European plaice</name>
    <dbReference type="NCBI Taxonomy" id="8262"/>
    <lineage>
        <taxon>Eukaryota</taxon>
        <taxon>Metazoa</taxon>
        <taxon>Chordata</taxon>
        <taxon>Craniata</taxon>
        <taxon>Vertebrata</taxon>
        <taxon>Euteleostomi</taxon>
        <taxon>Actinopterygii</taxon>
        <taxon>Neopterygii</taxon>
        <taxon>Teleostei</taxon>
        <taxon>Neoteleostei</taxon>
        <taxon>Acanthomorphata</taxon>
        <taxon>Carangaria</taxon>
        <taxon>Pleuronectiformes</taxon>
        <taxon>Pleuronectoidei</taxon>
        <taxon>Pleuronectidae</taxon>
        <taxon>Pleuronectes</taxon>
    </lineage>
</organism>
<feature type="compositionally biased region" description="Polar residues" evidence="1">
    <location>
        <begin position="67"/>
        <end position="99"/>
    </location>
</feature>
<reference evidence="3" key="1">
    <citation type="submission" date="2020-03" db="EMBL/GenBank/DDBJ databases">
        <authorList>
            <person name="Weist P."/>
        </authorList>
    </citation>
    <scope>NUCLEOTIDE SEQUENCE</scope>
</reference>
<keyword evidence="4" id="KW-1185">Reference proteome</keyword>
<evidence type="ECO:0000313" key="3">
    <source>
        <dbReference type="EMBL" id="CAB1425780.1"/>
    </source>
</evidence>